<evidence type="ECO:0000256" key="2">
    <source>
        <dbReference type="ARBA" id="ARBA00022963"/>
    </source>
</evidence>
<name>L7FCQ6_STRT8</name>
<evidence type="ECO:0000256" key="3">
    <source>
        <dbReference type="ARBA" id="ARBA00023098"/>
    </source>
</evidence>
<accession>L7FCQ6</accession>
<keyword evidence="6" id="KW-1185">Reference proteome</keyword>
<keyword evidence="4" id="KW-0732">Signal</keyword>
<dbReference type="GO" id="GO:0003847">
    <property type="term" value="F:1-alkyl-2-acetylglycerophosphocholine esterase activity"/>
    <property type="evidence" value="ECO:0007669"/>
    <property type="project" value="TreeGrafter"/>
</dbReference>
<reference evidence="5 6" key="1">
    <citation type="journal article" date="2011" name="Plasmid">
        <title>Streptomyces turgidiscabies Car8 contains a modular pathogenicity island that shares virulence genes with other actinobacterial plant pathogens.</title>
        <authorList>
            <person name="Huguet-Tapia J.C."/>
            <person name="Badger J.H."/>
            <person name="Loria R."/>
            <person name="Pettis G.S."/>
        </authorList>
    </citation>
    <scope>NUCLEOTIDE SEQUENCE [LARGE SCALE GENOMIC DNA]</scope>
    <source>
        <strain evidence="5 6">Car8</strain>
    </source>
</reference>
<dbReference type="PATRIC" id="fig|698760.3.peg.2264"/>
<dbReference type="PANTHER" id="PTHR10272">
    <property type="entry name" value="PLATELET-ACTIVATING FACTOR ACETYLHYDROLASE"/>
    <property type="match status" value="1"/>
</dbReference>
<gene>
    <name evidence="5" type="ORF">STRTUCAR8_00315</name>
</gene>
<dbReference type="GeneID" id="97405655"/>
<evidence type="ECO:0000256" key="4">
    <source>
        <dbReference type="SAM" id="SignalP"/>
    </source>
</evidence>
<feature type="chain" id="PRO_5039504864" evidence="4">
    <location>
        <begin position="33"/>
        <end position="425"/>
    </location>
</feature>
<comment type="caution">
    <text evidence="5">The sequence shown here is derived from an EMBL/GenBank/DDBJ whole genome shotgun (WGS) entry which is preliminary data.</text>
</comment>
<dbReference type="InterPro" id="IPR029058">
    <property type="entry name" value="AB_hydrolase_fold"/>
</dbReference>
<sequence length="425" mass="45336">MTEEQSIKQRSNRRRGLRAAVACAVIVISALAAVLPAEATAATTKPAAAANPAPLSLPVPAGRYGVGEVPLHLVDQSRPDPWQSGRKDRELMISVYYPTTRAAGHRAAPYMLPKAAAHFDSVTVNDYLGMNLPPGQINWAATATHVVQGAPVAQGGGKRPVLLYSPGLGEPRTWATTLVADLAGRGYVVVTIDNTYESPEVQFPDGSLATMVTPTDPDAFIRKSLAVRTTDTGFVLDQLGLLNTGHQPDVDGRRLPKGLAGALDLSKVGMFGHSMGGTATATVMDADPRVRAGIDMDGNLTNFDGTLMPVAEHGLTRPFLFMGKDGTTDTGPGWQAFRAHTPGWTRQLTLRGSEHASFTDAEALLPQLGLPPATQTQNIGTIEPTTAIRTNEAYISAYFDHWLRGRSGHLLNGPSDRYPAMEFVD</sequence>
<evidence type="ECO:0000256" key="1">
    <source>
        <dbReference type="ARBA" id="ARBA00022801"/>
    </source>
</evidence>
<dbReference type="RefSeq" id="WP_006375741.1">
    <property type="nucleotide sequence ID" value="NZ_AEJB01000176.1"/>
</dbReference>
<keyword evidence="1" id="KW-0378">Hydrolase</keyword>
<evidence type="ECO:0000313" key="5">
    <source>
        <dbReference type="EMBL" id="ELP69037.1"/>
    </source>
</evidence>
<proteinExistence type="predicted"/>
<dbReference type="Pfam" id="PF03403">
    <property type="entry name" value="PAF-AH_p_II"/>
    <property type="match status" value="1"/>
</dbReference>
<dbReference type="Proteomes" id="UP000010931">
    <property type="component" value="Unassembled WGS sequence"/>
</dbReference>
<organism evidence="5 6">
    <name type="scientific">Streptomyces turgidiscabies (strain Car8)</name>
    <dbReference type="NCBI Taxonomy" id="698760"/>
    <lineage>
        <taxon>Bacteria</taxon>
        <taxon>Bacillati</taxon>
        <taxon>Actinomycetota</taxon>
        <taxon>Actinomycetes</taxon>
        <taxon>Kitasatosporales</taxon>
        <taxon>Streptomycetaceae</taxon>
        <taxon>Streptomyces</taxon>
    </lineage>
</organism>
<protein>
    <submittedName>
        <fullName evidence="5">Tat pathway signal sequence domain protein</fullName>
    </submittedName>
</protein>
<keyword evidence="3" id="KW-0443">Lipid metabolism</keyword>
<dbReference type="STRING" id="85558.T45_06991"/>
<feature type="signal peptide" evidence="4">
    <location>
        <begin position="1"/>
        <end position="32"/>
    </location>
</feature>
<dbReference type="SUPFAM" id="SSF53474">
    <property type="entry name" value="alpha/beta-Hydrolases"/>
    <property type="match status" value="1"/>
</dbReference>
<dbReference type="GO" id="GO:0016042">
    <property type="term" value="P:lipid catabolic process"/>
    <property type="evidence" value="ECO:0007669"/>
    <property type="project" value="UniProtKB-KW"/>
</dbReference>
<keyword evidence="2" id="KW-0442">Lipid degradation</keyword>
<dbReference type="AlphaFoldDB" id="L7FCQ6"/>
<dbReference type="PANTHER" id="PTHR10272:SF0">
    <property type="entry name" value="PLATELET-ACTIVATING FACTOR ACETYLHYDROLASE"/>
    <property type="match status" value="1"/>
</dbReference>
<evidence type="ECO:0000313" key="6">
    <source>
        <dbReference type="Proteomes" id="UP000010931"/>
    </source>
</evidence>
<dbReference type="EMBL" id="AEJB01000176">
    <property type="protein sequence ID" value="ELP69037.1"/>
    <property type="molecule type" value="Genomic_DNA"/>
</dbReference>
<dbReference type="Gene3D" id="3.40.50.1820">
    <property type="entry name" value="alpha/beta hydrolase"/>
    <property type="match status" value="1"/>
</dbReference>